<organism evidence="2 3">
    <name type="scientific">Candidatus Saccharimonas aalborgensis</name>
    <dbReference type="NCBI Taxonomy" id="1332188"/>
    <lineage>
        <taxon>Bacteria</taxon>
        <taxon>Candidatus Saccharimonadota</taxon>
        <taxon>Candidatus Saccharimonadia</taxon>
        <taxon>Candidatus Saccharimonadales</taxon>
        <taxon>Candidatus Saccharimonadaceae</taxon>
        <taxon>Candidatus Saccharimonas</taxon>
    </lineage>
</organism>
<name>R4PN71_9BACT</name>
<dbReference type="EMBL" id="CP005957">
    <property type="protein sequence ID" value="AGL62389.1"/>
    <property type="molecule type" value="Genomic_DNA"/>
</dbReference>
<evidence type="ECO:0000313" key="3">
    <source>
        <dbReference type="Proteomes" id="UP000013893"/>
    </source>
</evidence>
<feature type="transmembrane region" description="Helical" evidence="1">
    <location>
        <begin position="230"/>
        <end position="248"/>
    </location>
</feature>
<dbReference type="RefSeq" id="WP_015641839.1">
    <property type="nucleotide sequence ID" value="NC_021219.1"/>
</dbReference>
<keyword evidence="3" id="KW-1185">Reference proteome</keyword>
<dbReference type="HOGENOM" id="CLU_1105569_0_0_0"/>
<keyword evidence="1" id="KW-1133">Transmembrane helix</keyword>
<keyword evidence="1" id="KW-0472">Membrane</keyword>
<dbReference type="STRING" id="1332188.L336_0684"/>
<evidence type="ECO:0000313" key="2">
    <source>
        <dbReference type="EMBL" id="AGL62389.1"/>
    </source>
</evidence>
<proteinExistence type="predicted"/>
<dbReference type="AlphaFoldDB" id="R4PN71"/>
<dbReference type="KEGG" id="saal:L336_0684"/>
<accession>R4PN71</accession>
<keyword evidence="1" id="KW-0812">Transmembrane</keyword>
<gene>
    <name evidence="2" type="ORF">L336_0684</name>
</gene>
<feature type="transmembrane region" description="Helical" evidence="1">
    <location>
        <begin position="205"/>
        <end position="224"/>
    </location>
</feature>
<dbReference type="Proteomes" id="UP000013893">
    <property type="component" value="Chromosome"/>
</dbReference>
<feature type="transmembrane region" description="Helical" evidence="1">
    <location>
        <begin position="163"/>
        <end position="184"/>
    </location>
</feature>
<sequence length="251" mass="27866">MKLTEKQVTARSHRGDKTEMLYLAVELFLWRYLCSANTVGPLSTGVVAREKSTIALGQSLVRCFERNREATKRDVETVARTYAPHSGAVSSHERLVRATLIVVYKGDSLILRTPLTAPNNLTQIIVYDKYMLAKIIATVTLLSLVILSALFQVTSPSSVHPLVILVVFILIYLVALGALTFFLHSIQSIITSIGYSGTRVSLRRSYYFASVLALAPVILLAMWSIGKRDIYGILLVALFEAVACFYLAKHR</sequence>
<protein>
    <submittedName>
        <fullName evidence="2">Uncharacterized protein</fullName>
    </submittedName>
</protein>
<evidence type="ECO:0000256" key="1">
    <source>
        <dbReference type="SAM" id="Phobius"/>
    </source>
</evidence>
<feature type="transmembrane region" description="Helical" evidence="1">
    <location>
        <begin position="131"/>
        <end position="151"/>
    </location>
</feature>
<reference evidence="2 3" key="1">
    <citation type="journal article" date="2013" name="Nat. Biotechnol.">
        <title>Genome sequences of rare, uncultured bacteria obtained by differential coverage binning of multiple metagenomes.</title>
        <authorList>
            <person name="Albertsen M."/>
            <person name="Hugenholtz P."/>
            <person name="Skarshewski A."/>
            <person name="Nielsen K.L."/>
            <person name="Tyson G.W."/>
            <person name="Nielsen P.H."/>
        </authorList>
    </citation>
    <scope>NUCLEOTIDE SEQUENCE [LARGE SCALE GENOMIC DNA]</scope>
    <source>
        <strain evidence="2">TM71</strain>
    </source>
</reference>